<proteinExistence type="inferred from homology"/>
<dbReference type="SUPFAM" id="SSF55979">
    <property type="entry name" value="DNA clamp"/>
    <property type="match status" value="3"/>
</dbReference>
<dbReference type="NCBIfam" id="TIGR00663">
    <property type="entry name" value="dnan"/>
    <property type="match status" value="1"/>
</dbReference>
<protein>
    <recommendedName>
        <fullName evidence="9">Beta sliding clamp</fullName>
    </recommendedName>
</protein>
<comment type="caution">
    <text evidence="13">The sequence shown here is derived from an EMBL/GenBank/DDBJ whole genome shotgun (WGS) entry which is preliminary data.</text>
</comment>
<dbReference type="Pfam" id="PF00712">
    <property type="entry name" value="DNA_pol3_beta"/>
    <property type="match status" value="1"/>
</dbReference>
<dbReference type="InterPro" id="IPR046938">
    <property type="entry name" value="DNA_clamp_sf"/>
</dbReference>
<evidence type="ECO:0000256" key="7">
    <source>
        <dbReference type="ARBA" id="ARBA00022932"/>
    </source>
</evidence>
<evidence type="ECO:0000313" key="14">
    <source>
        <dbReference type="Proteomes" id="UP000051096"/>
    </source>
</evidence>
<comment type="subcellular location">
    <subcellularLocation>
        <location evidence="1 9">Cytoplasm</location>
    </subcellularLocation>
</comment>
<dbReference type="GO" id="GO:0006271">
    <property type="term" value="P:DNA strand elongation involved in DNA replication"/>
    <property type="evidence" value="ECO:0007669"/>
    <property type="project" value="TreeGrafter"/>
</dbReference>
<dbReference type="InterPro" id="IPR022635">
    <property type="entry name" value="DNA_polIII_beta_C"/>
</dbReference>
<evidence type="ECO:0000256" key="8">
    <source>
        <dbReference type="ARBA" id="ARBA00023125"/>
    </source>
</evidence>
<dbReference type="AlphaFoldDB" id="A0A0S8G349"/>
<accession>A0A0S8G349</accession>
<dbReference type="PANTHER" id="PTHR30478:SF0">
    <property type="entry name" value="BETA SLIDING CLAMP"/>
    <property type="match status" value="1"/>
</dbReference>
<evidence type="ECO:0000259" key="12">
    <source>
        <dbReference type="Pfam" id="PF02768"/>
    </source>
</evidence>
<keyword evidence="8" id="KW-0238">DNA-binding</keyword>
<dbReference type="PATRIC" id="fig|1703780.3.peg.2435"/>
<dbReference type="GO" id="GO:0005737">
    <property type="term" value="C:cytoplasm"/>
    <property type="evidence" value="ECO:0007669"/>
    <property type="project" value="UniProtKB-SubCell"/>
</dbReference>
<dbReference type="CDD" id="cd00140">
    <property type="entry name" value="beta_clamp"/>
    <property type="match status" value="1"/>
</dbReference>
<feature type="domain" description="DNA polymerase III beta sliding clamp central" evidence="11">
    <location>
        <begin position="131"/>
        <end position="237"/>
    </location>
</feature>
<dbReference type="GO" id="GO:0003887">
    <property type="term" value="F:DNA-directed DNA polymerase activity"/>
    <property type="evidence" value="ECO:0007669"/>
    <property type="project" value="UniProtKB-UniRule"/>
</dbReference>
<reference evidence="13 14" key="1">
    <citation type="journal article" date="2015" name="Microbiome">
        <title>Genomic resolution of linkages in carbon, nitrogen, and sulfur cycling among widespread estuary sediment bacteria.</title>
        <authorList>
            <person name="Baker B.J."/>
            <person name="Lazar C.S."/>
            <person name="Teske A.P."/>
            <person name="Dick G.J."/>
        </authorList>
    </citation>
    <scope>NUCLEOTIDE SEQUENCE [LARGE SCALE GENOMIC DNA]</scope>
    <source>
        <strain evidence="13">SM23_60</strain>
    </source>
</reference>
<dbReference type="InterPro" id="IPR001001">
    <property type="entry name" value="DNA_polIII_beta"/>
</dbReference>
<feature type="domain" description="DNA polymerase III beta sliding clamp C-terminal" evidence="12">
    <location>
        <begin position="241"/>
        <end position="359"/>
    </location>
</feature>
<dbReference type="PANTHER" id="PTHR30478">
    <property type="entry name" value="DNA POLYMERASE III SUBUNIT BETA"/>
    <property type="match status" value="1"/>
</dbReference>
<dbReference type="Proteomes" id="UP000051096">
    <property type="component" value="Unassembled WGS sequence"/>
</dbReference>
<organism evidence="13 14">
    <name type="scientific">candidate division WOR_3 bacterium SM23_60</name>
    <dbReference type="NCBI Taxonomy" id="1703780"/>
    <lineage>
        <taxon>Bacteria</taxon>
        <taxon>Bacteria division WOR-3</taxon>
    </lineage>
</organism>
<gene>
    <name evidence="13" type="ORF">AMJ87_13430</name>
</gene>
<dbReference type="Gene3D" id="3.70.10.10">
    <property type="match status" value="1"/>
</dbReference>
<evidence type="ECO:0000256" key="5">
    <source>
        <dbReference type="ARBA" id="ARBA00022695"/>
    </source>
</evidence>
<evidence type="ECO:0000259" key="11">
    <source>
        <dbReference type="Pfam" id="PF02767"/>
    </source>
</evidence>
<comment type="function">
    <text evidence="9">Confers DNA tethering and processivity to DNA polymerases and other proteins. Acts as a clamp, forming a ring around DNA (a reaction catalyzed by the clamp-loading complex) which diffuses in an ATP-independent manner freely and bidirectionally along dsDNA. Initially characterized for its ability to contact the catalytic subunit of DNA polymerase III (Pol III), a complex, multichain enzyme responsible for most of the replicative synthesis in bacteria; Pol III exhibits 3'-5' exonuclease proofreading activity. The beta chain is required for initiation of replication as well as for processivity of DNA replication.</text>
</comment>
<evidence type="ECO:0000313" key="13">
    <source>
        <dbReference type="EMBL" id="KPK67379.1"/>
    </source>
</evidence>
<evidence type="ECO:0000256" key="4">
    <source>
        <dbReference type="ARBA" id="ARBA00022679"/>
    </source>
</evidence>
<comment type="similarity">
    <text evidence="2 9">Belongs to the beta sliding clamp family.</text>
</comment>
<keyword evidence="7 9" id="KW-0239">DNA-directed DNA polymerase</keyword>
<evidence type="ECO:0000256" key="6">
    <source>
        <dbReference type="ARBA" id="ARBA00022705"/>
    </source>
</evidence>
<dbReference type="Pfam" id="PF02767">
    <property type="entry name" value="DNA_pol3_beta_2"/>
    <property type="match status" value="1"/>
</dbReference>
<dbReference type="InterPro" id="IPR022637">
    <property type="entry name" value="DNA_polIII_beta_cen"/>
</dbReference>
<keyword evidence="3 9" id="KW-0963">Cytoplasm</keyword>
<name>A0A0S8G349_UNCW3</name>
<dbReference type="PIRSF" id="PIRSF000804">
    <property type="entry name" value="DNA_pol_III_b"/>
    <property type="match status" value="1"/>
</dbReference>
<dbReference type="Gene3D" id="3.10.150.10">
    <property type="entry name" value="DNA Polymerase III, subunit A, domain 2"/>
    <property type="match status" value="1"/>
</dbReference>
<comment type="subunit">
    <text evidence="9">Forms a ring-shaped head-to-tail homodimer around DNA.</text>
</comment>
<dbReference type="EMBL" id="LJUO01000224">
    <property type="protein sequence ID" value="KPK67379.1"/>
    <property type="molecule type" value="Genomic_DNA"/>
</dbReference>
<dbReference type="Pfam" id="PF02768">
    <property type="entry name" value="DNA_pol3_beta_3"/>
    <property type="match status" value="1"/>
</dbReference>
<dbReference type="InterPro" id="IPR022634">
    <property type="entry name" value="DNA_polIII_beta_N"/>
</dbReference>
<evidence type="ECO:0000256" key="9">
    <source>
        <dbReference type="PIRNR" id="PIRNR000804"/>
    </source>
</evidence>
<evidence type="ECO:0000256" key="3">
    <source>
        <dbReference type="ARBA" id="ARBA00022490"/>
    </source>
</evidence>
<evidence type="ECO:0000259" key="10">
    <source>
        <dbReference type="Pfam" id="PF00712"/>
    </source>
</evidence>
<dbReference type="GO" id="GO:0009360">
    <property type="term" value="C:DNA polymerase III complex"/>
    <property type="evidence" value="ECO:0007669"/>
    <property type="project" value="InterPro"/>
</dbReference>
<keyword evidence="4 9" id="KW-0808">Transferase</keyword>
<dbReference type="GO" id="GO:0008408">
    <property type="term" value="F:3'-5' exonuclease activity"/>
    <property type="evidence" value="ECO:0007669"/>
    <property type="project" value="InterPro"/>
</dbReference>
<dbReference type="GO" id="GO:0003677">
    <property type="term" value="F:DNA binding"/>
    <property type="evidence" value="ECO:0007669"/>
    <property type="project" value="UniProtKB-UniRule"/>
</dbReference>
<evidence type="ECO:0000256" key="1">
    <source>
        <dbReference type="ARBA" id="ARBA00004496"/>
    </source>
</evidence>
<keyword evidence="6 9" id="KW-0235">DNA replication</keyword>
<dbReference type="SMART" id="SM00480">
    <property type="entry name" value="POL3Bc"/>
    <property type="match status" value="1"/>
</dbReference>
<feature type="domain" description="DNA polymerase III beta sliding clamp N-terminal" evidence="10">
    <location>
        <begin position="1"/>
        <end position="118"/>
    </location>
</feature>
<evidence type="ECO:0000256" key="2">
    <source>
        <dbReference type="ARBA" id="ARBA00010752"/>
    </source>
</evidence>
<keyword evidence="5 9" id="KW-0548">Nucleotidyltransferase</keyword>
<sequence>MEFTIDRNLLSKTLTNIVKIIPPKSTYTILQNIIIEAKDKKLHIQATDLDIFIKKVIPATVKDSGKVLIPGKKILEITKEANIDSITFKLKELKLQIEAGNAHFNIPSLDYQEFPEVPKFPNKKWFALGIEELRTMVESTMFMVARDMSRRPMNGILVQIKDGELRMVTTDGARLAKAVRQEAAPDGDLIVATKVFDLLDYNEGDGKIDVFIEERMMGMKYQDAAIIARLIEGPYPNYEAVIPATFTGTCTIEKDVLDGALKRVSLVASPHIKNVRFDFTEGGIQLSASSPDIGEAKEDVACVYEGEPVGLWFNAQFVLETLRHLTSDEVVFQLTSQSTAAVVLPKGVDNLMYLLMPLRIDSWEE</sequence>